<keyword evidence="6 11" id="KW-0812">Transmembrane</keyword>
<evidence type="ECO:0000256" key="10">
    <source>
        <dbReference type="ARBA" id="ARBA00048682"/>
    </source>
</evidence>
<dbReference type="InterPro" id="IPR050321">
    <property type="entry name" value="Glycosyltr_2/OpgH_subfam"/>
</dbReference>
<sequence length="835" mass="95656">MNEETINRSQVILQWLEVNLGLRAYPQLNSRQRLLRIFRAIWFKPDNLNSAGSSFKTGRNLFFELFLIAGHILKTAVMDLLGPPLRLLWWLLMPVRLLRHRLAKSIDQSVRQMGLVNRLVEFSQLSVSSRWLFFPIFLAGLGLFAFVAQVSLPLYGQWVFIGVCYVFAMLFKRMPKRFAHLCLMMLTMLVLSRYVFWRFTSSLDLNSGTELFLGYLLVFAEAYTWLILVLGFIQTAWPLNRRPLPLTSDVGDWPHVDVFIPTYNEPLSVVKPTVYAARGLDWPQNKISIYILDDGHRPVFEEFAKQAGVEYISRPDNSHAKAGNINYALKHTHGQYIAIFDCDHIPTRSFLQTNMGWFSRDPNLALVQTPHHFFSADPFERNFNLFRQMPNEGSLFYGLIQDGNDFWDASFFCGSCAIIRRDALLSVGGIAVETVTEDAHTSLKLHSKGYTSVYLNSIQAAGLATETLADHIGQRIRWARGMAQIFRVDNPFFKKGLNLFQRICYGNAMLHFFYGIPRLLFLIMPLAYLYFEQHLINSAAVTILSYALPQLIMASYTNSAIQGKYRRSFWSEVYETVLSWYIILPTTLAFFNPKLGKFNVTSKGGLIDSDYFDSNIARPYLVLMLLNLIGFFVGLGRLAFWNTYETGTVLMNLLWCFFNLAILGAAVGVATEVSQKHIHHRVRMVIPAFLKLPGGYTLNCHTEEYSAASITLAVAQTEQLREFSDVQVGLNRGDREFLFPAKLRHIESGRVEVHFTDLRSEQEAQLIQCTFGRADAWLNWQELEVKDRALNGLKDVLQRGLIGYGRLFKWIGRGVNAGVERLVRGKTSTRREWEL</sequence>
<comment type="cofactor">
    <cofactor evidence="11">
        <name>Mg(2+)</name>
        <dbReference type="ChEBI" id="CHEBI:18420"/>
    </cofactor>
</comment>
<dbReference type="Pfam" id="PF07238">
    <property type="entry name" value="PilZ"/>
    <property type="match status" value="1"/>
</dbReference>
<evidence type="ECO:0000256" key="7">
    <source>
        <dbReference type="ARBA" id="ARBA00022916"/>
    </source>
</evidence>
<proteinExistence type="predicted"/>
<keyword evidence="7 11" id="KW-0135">Cellulose biosynthesis</keyword>
<dbReference type="CDD" id="cd06421">
    <property type="entry name" value="CESA_CelA_like"/>
    <property type="match status" value="1"/>
</dbReference>
<comment type="pathway">
    <text evidence="11">Glycan metabolism; bacterial cellulose biosynthesis.</text>
</comment>
<dbReference type="EC" id="2.4.1.12" evidence="11"/>
<dbReference type="InterPro" id="IPR009875">
    <property type="entry name" value="PilZ_domain"/>
</dbReference>
<name>A0ABQ5YLP3_9BURK</name>
<feature type="transmembrane region" description="Helical" evidence="11">
    <location>
        <begin position="154"/>
        <end position="171"/>
    </location>
</feature>
<feature type="transmembrane region" description="Helical" evidence="11">
    <location>
        <begin position="212"/>
        <end position="233"/>
    </location>
</feature>
<dbReference type="InterPro" id="IPR003919">
    <property type="entry name" value="Cell_synth_A"/>
</dbReference>
<feature type="transmembrane region" description="Helical" evidence="11">
    <location>
        <begin position="543"/>
        <end position="561"/>
    </location>
</feature>
<accession>A0ABQ5YLP3</accession>
<evidence type="ECO:0000313" key="14">
    <source>
        <dbReference type="EMBL" id="GLR25494.1"/>
    </source>
</evidence>
<evidence type="ECO:0000256" key="2">
    <source>
        <dbReference type="ARBA" id="ARBA00022475"/>
    </source>
</evidence>
<comment type="catalytic activity">
    <reaction evidence="10 11">
        <text>[(1-&gt;4)-beta-D-glucosyl](n) + UDP-alpha-D-glucose = [(1-&gt;4)-beta-D-glucosyl](n+1) + UDP + H(+)</text>
        <dbReference type="Rhea" id="RHEA:19929"/>
        <dbReference type="Rhea" id="RHEA-COMP:10033"/>
        <dbReference type="Rhea" id="RHEA-COMP:10034"/>
        <dbReference type="ChEBI" id="CHEBI:15378"/>
        <dbReference type="ChEBI" id="CHEBI:18246"/>
        <dbReference type="ChEBI" id="CHEBI:58223"/>
        <dbReference type="ChEBI" id="CHEBI:58885"/>
        <dbReference type="EC" id="2.4.1.12"/>
    </reaction>
</comment>
<keyword evidence="5 11" id="KW-0808">Transferase</keyword>
<evidence type="ECO:0000256" key="11">
    <source>
        <dbReference type="RuleBase" id="RU365020"/>
    </source>
</evidence>
<feature type="transmembrane region" description="Helical" evidence="11">
    <location>
        <begin position="620"/>
        <end position="640"/>
    </location>
</feature>
<keyword evidence="8 11" id="KW-1133">Transmembrane helix</keyword>
<evidence type="ECO:0000256" key="6">
    <source>
        <dbReference type="ARBA" id="ARBA00022692"/>
    </source>
</evidence>
<dbReference type="PRINTS" id="PR01439">
    <property type="entry name" value="CELLSNTHASEA"/>
</dbReference>
<evidence type="ECO:0000256" key="5">
    <source>
        <dbReference type="ARBA" id="ARBA00022679"/>
    </source>
</evidence>
<evidence type="ECO:0000256" key="1">
    <source>
        <dbReference type="ARBA" id="ARBA00004429"/>
    </source>
</evidence>
<comment type="caution">
    <text evidence="14">The sequence shown here is derived from an EMBL/GenBank/DDBJ whole genome shotgun (WGS) entry which is preliminary data.</text>
</comment>
<evidence type="ECO:0000313" key="15">
    <source>
        <dbReference type="Proteomes" id="UP001156664"/>
    </source>
</evidence>
<evidence type="ECO:0000256" key="4">
    <source>
        <dbReference type="ARBA" id="ARBA00022676"/>
    </source>
</evidence>
<dbReference type="PANTHER" id="PTHR43867">
    <property type="entry name" value="CELLULOSE SYNTHASE CATALYTIC SUBUNIT A [UDP-FORMING]"/>
    <property type="match status" value="1"/>
</dbReference>
<keyword evidence="2 11" id="KW-1003">Cell membrane</keyword>
<evidence type="ECO:0000256" key="3">
    <source>
        <dbReference type="ARBA" id="ARBA00022519"/>
    </source>
</evidence>
<dbReference type="RefSeq" id="WP_284279848.1">
    <property type="nucleotide sequence ID" value="NZ_BSOJ01000006.1"/>
</dbReference>
<evidence type="ECO:0000259" key="13">
    <source>
        <dbReference type="Pfam" id="PF07238"/>
    </source>
</evidence>
<gene>
    <name evidence="14" type="primary">bcsA</name>
    <name evidence="14" type="ORF">GCM10007875_05820</name>
</gene>
<dbReference type="Gene3D" id="2.40.10.220">
    <property type="entry name" value="predicted glycosyltransferase like domains"/>
    <property type="match status" value="1"/>
</dbReference>
<dbReference type="InterPro" id="IPR001173">
    <property type="entry name" value="Glyco_trans_2-like"/>
</dbReference>
<dbReference type="Pfam" id="PF00535">
    <property type="entry name" value="Glycos_transf_2"/>
    <property type="match status" value="1"/>
</dbReference>
<comment type="subcellular location">
    <subcellularLocation>
        <location evidence="1">Cell inner membrane</location>
        <topology evidence="1">Multi-pass membrane protein</topology>
    </subcellularLocation>
</comment>
<feature type="domain" description="Glycosyltransferase 2-like" evidence="12">
    <location>
        <begin position="258"/>
        <end position="424"/>
    </location>
</feature>
<dbReference type="PANTHER" id="PTHR43867:SF2">
    <property type="entry name" value="CELLULOSE SYNTHASE CATALYTIC SUBUNIT A [UDP-FORMING]"/>
    <property type="match status" value="1"/>
</dbReference>
<dbReference type="EMBL" id="BSOJ01000006">
    <property type="protein sequence ID" value="GLR25494.1"/>
    <property type="molecule type" value="Genomic_DNA"/>
</dbReference>
<keyword evidence="11" id="KW-0973">c-di-GMP</keyword>
<feature type="transmembrane region" description="Helical" evidence="11">
    <location>
        <begin position="573"/>
        <end position="591"/>
    </location>
</feature>
<dbReference type="Gene3D" id="3.90.550.10">
    <property type="entry name" value="Spore Coat Polysaccharide Biosynthesis Protein SpsA, Chain A"/>
    <property type="match status" value="1"/>
</dbReference>
<dbReference type="NCBIfam" id="NF008558">
    <property type="entry name" value="PRK11498.1"/>
    <property type="match status" value="1"/>
</dbReference>
<evidence type="ECO:0000259" key="12">
    <source>
        <dbReference type="Pfam" id="PF00535"/>
    </source>
</evidence>
<feature type="transmembrane region" description="Helical" evidence="11">
    <location>
        <begin position="652"/>
        <end position="671"/>
    </location>
</feature>
<feature type="domain" description="PilZ" evidence="13">
    <location>
        <begin position="679"/>
        <end position="772"/>
    </location>
</feature>
<keyword evidence="9 11" id="KW-0472">Membrane</keyword>
<feature type="transmembrane region" description="Helical" evidence="11">
    <location>
        <begin position="178"/>
        <end position="197"/>
    </location>
</feature>
<keyword evidence="15" id="KW-1185">Reference proteome</keyword>
<organism evidence="14 15">
    <name type="scientific">Limnobacter litoralis</name>
    <dbReference type="NCBI Taxonomy" id="481366"/>
    <lineage>
        <taxon>Bacteria</taxon>
        <taxon>Pseudomonadati</taxon>
        <taxon>Pseudomonadota</taxon>
        <taxon>Betaproteobacteria</taxon>
        <taxon>Burkholderiales</taxon>
        <taxon>Burkholderiaceae</taxon>
        <taxon>Limnobacter</taxon>
    </lineage>
</organism>
<reference evidence="15" key="1">
    <citation type="journal article" date="2019" name="Int. J. Syst. Evol. Microbiol.">
        <title>The Global Catalogue of Microorganisms (GCM) 10K type strain sequencing project: providing services to taxonomists for standard genome sequencing and annotation.</title>
        <authorList>
            <consortium name="The Broad Institute Genomics Platform"/>
            <consortium name="The Broad Institute Genome Sequencing Center for Infectious Disease"/>
            <person name="Wu L."/>
            <person name="Ma J."/>
        </authorList>
    </citation>
    <scope>NUCLEOTIDE SEQUENCE [LARGE SCALE GENOMIC DNA]</scope>
    <source>
        <strain evidence="15">NBRC 105857</strain>
    </source>
</reference>
<evidence type="ECO:0000256" key="9">
    <source>
        <dbReference type="ARBA" id="ARBA00023136"/>
    </source>
</evidence>
<feature type="transmembrane region" description="Helical" evidence="11">
    <location>
        <begin position="131"/>
        <end position="148"/>
    </location>
</feature>
<feature type="transmembrane region" description="Helical" evidence="11">
    <location>
        <begin position="512"/>
        <end position="531"/>
    </location>
</feature>
<protein>
    <recommendedName>
        <fullName evidence="11">Cellulose synthase catalytic subunit [UDP-forming]</fullName>
        <ecNumber evidence="11">2.4.1.12</ecNumber>
    </recommendedName>
</protein>
<evidence type="ECO:0000256" key="8">
    <source>
        <dbReference type="ARBA" id="ARBA00022989"/>
    </source>
</evidence>
<dbReference type="InterPro" id="IPR005150">
    <property type="entry name" value="Cellulose_synth"/>
</dbReference>
<dbReference type="InterPro" id="IPR029044">
    <property type="entry name" value="Nucleotide-diphossugar_trans"/>
</dbReference>
<dbReference type="NCBIfam" id="TIGR03030">
    <property type="entry name" value="CelA"/>
    <property type="match status" value="1"/>
</dbReference>
<dbReference type="SUPFAM" id="SSF53448">
    <property type="entry name" value="Nucleotide-diphospho-sugar transferases"/>
    <property type="match status" value="1"/>
</dbReference>
<keyword evidence="4 11" id="KW-0328">Glycosyltransferase</keyword>
<keyword evidence="3 11" id="KW-0997">Cell inner membrane</keyword>
<dbReference type="Pfam" id="PF03552">
    <property type="entry name" value="Cellulose_synt"/>
    <property type="match status" value="1"/>
</dbReference>
<comment type="function">
    <text evidence="11">Catalytic subunit of cellulose synthase. It polymerizes uridine 5'-diphosphate glucose to cellulose.</text>
</comment>
<dbReference type="Proteomes" id="UP001156664">
    <property type="component" value="Unassembled WGS sequence"/>
</dbReference>